<dbReference type="SMART" id="SM00826">
    <property type="entry name" value="PKS_DH"/>
    <property type="match status" value="1"/>
</dbReference>
<dbReference type="Gene3D" id="3.30.70.3290">
    <property type="match status" value="1"/>
</dbReference>
<evidence type="ECO:0000313" key="9">
    <source>
        <dbReference type="EMBL" id="MBD9358026.1"/>
    </source>
</evidence>
<reference evidence="9 10" key="1">
    <citation type="submission" date="2020-09" db="EMBL/GenBank/DDBJ databases">
        <title>Methylomonas albis sp. nov. and Methylomonas fluvii sp. nov.: Two cold-adapted methanotrophs from the River Elbe and an amended description of Methylovulum psychrotolerans strain Eb1.</title>
        <authorList>
            <person name="Bussmann I.K."/>
            <person name="Klings K.-W."/>
            <person name="Warnstedt J."/>
            <person name="Hoppert M."/>
            <person name="Saborowski A."/>
            <person name="Horn F."/>
            <person name="Liebner S."/>
        </authorList>
    </citation>
    <scope>NUCLEOTIDE SEQUENCE [LARGE SCALE GENOMIC DNA]</scope>
    <source>
        <strain evidence="9 10">EbA</strain>
    </source>
</reference>
<dbReference type="GO" id="GO:0016746">
    <property type="term" value="F:acyltransferase activity"/>
    <property type="evidence" value="ECO:0007669"/>
    <property type="project" value="UniProtKB-KW"/>
</dbReference>
<comment type="pathway">
    <text evidence="1">Lipid metabolism; fatty acid biosynthesis.</text>
</comment>
<dbReference type="Pfam" id="PF00698">
    <property type="entry name" value="Acyl_transf_1"/>
    <property type="match status" value="1"/>
</dbReference>
<dbReference type="InterPro" id="IPR016035">
    <property type="entry name" value="Acyl_Trfase/lysoPLipase"/>
</dbReference>
<evidence type="ECO:0000313" key="10">
    <source>
        <dbReference type="Proteomes" id="UP000652176"/>
    </source>
</evidence>
<protein>
    <submittedName>
        <fullName evidence="9">Acyltransferase domain-containing protein</fullName>
    </submittedName>
</protein>
<dbReference type="Gene3D" id="3.10.129.10">
    <property type="entry name" value="Hotdog Thioesterase"/>
    <property type="match status" value="1"/>
</dbReference>
<sequence length="1416" mass="154241">MSDQEKMAQFAQQDREEAYRQALQKATISIRQLLEENASLKHKEPIAVIGMACRFPGGANNPEQFWQLLENGSDATTEVPADRWLAKDYYDADPQAPGKMYTAQGGFLNIAVDGFDADFFGISPKEARAMDPQHRLLLEIAWEALEHACLIPSRLKNSRTGVYVGMSSDDYARSHRHSGQPESIDAYAITGSTFSTAVGRLSYILGLQGPCMALDTACSSSLVALHLACASLRNGESDLALAGGVNLMLSPELHIGFSKLQAISPDGKCKTFDASANGYARGEGCGMVVLKRHKDAIRDNNRILGLIQGSAINQDGKTNGLAAPNGLAQQAVIREALADAGLQPQAVDYVEAHGTGTVLGDPIEVEGLGAVLGVNRQSPLRVGAVKTNIGHLEPAAGMAGLIKILLSLAHEQLPRNIHFQRPNPHIDWNSLALRVLADQSPWPRSSRPRIAGLSAFGFSGTNAHVIVAEAPLPETRPQDVRQNLYLLNLSARNRPALLALIADYLPRLSQDAAKTASTTPADLCYSAAVGRQHWPWRLSVTGRSLAEMRDKLADFIQLGQANRDPVIGHSENGAPEIAFLFTGQGSQYPGMGQALYQTHTIFKQAIDRCDAVLQPLLNRSLPDLLFNSEAEVLNRTAYAQPAIFALEYALYELWRSWGITPSVLMGHSVGEYVAACVAGVFSLEDGLSLIAERGRLMQALPAGGGMAAIAAPASRVDSAIAPYQGRISIAAYNEPEQLVISGDQDAVRAICALMEKQGIQTTPLTVSHAFHSQRMDDMLAEFERVARRVTYSAPRIKLISNITGSSITEDIACADYWLEHIRRPVNFAAGMATLDQAGIKLFLEIGPQATLLGLGRHCIAEGATWLASMRRNIPEQQQLSRSLAELYVQGAEINWAAVYADQACRWTELPTYPFQRQRYRVETPAQARITHQPAPSQLAHPLLERMIRSPLLEAILFETRFGEAQMPLLKDHRIFGKTVVSGACLTSMILGAARQAFGEGAIQVSELMFHQALAIADGGEISVHLAIKPQGNNTASFRLISLTGDSETAEGTLHASGNLNVTSPAPATRPASSPAELWQRFDDELAGQTVYEAYSRRHIELGASNQWLESVRIGPAEAIGRLRLPTIGRHSLAVDGYLLHPGLIDSCYGLLGTLVALEDDATLVPFAIERFNVLRPAQGQQFWVHIRRRQVAEFPDKLIGDIQLQNEQGELIAECLGLEGRAATPETLLRTLAKDPDQWFYRLDWIKRDRQPASSLTSRNWLIFMDEAGLGSVVAARLKAQGHTVASVHPGVRFEESDRLNYRIDPLRAEDMSLLLAAVFKNHASARIVYLWSLHSPAQGELAVTLAQSCAPALQLIQALSRIEPALVSGLVLVTQASQMVDSPDFSTATPRIEQTPLWGWAKPLHWNIPSGVVNA</sequence>
<dbReference type="Proteomes" id="UP000652176">
    <property type="component" value="Unassembled WGS sequence"/>
</dbReference>
<comment type="caution">
    <text evidence="9">The sequence shown here is derived from an EMBL/GenBank/DDBJ whole genome shotgun (WGS) entry which is preliminary data.</text>
</comment>
<keyword evidence="4" id="KW-0808">Transferase</keyword>
<dbReference type="InterPro" id="IPR001227">
    <property type="entry name" value="Ac_transferase_dom_sf"/>
</dbReference>
<keyword evidence="10" id="KW-1185">Reference proteome</keyword>
<evidence type="ECO:0000259" key="7">
    <source>
        <dbReference type="PROSITE" id="PS52004"/>
    </source>
</evidence>
<dbReference type="RefSeq" id="WP_192376266.1">
    <property type="nucleotide sequence ID" value="NZ_CAJHIV010000001.1"/>
</dbReference>
<keyword evidence="9" id="KW-0012">Acyltransferase</keyword>
<dbReference type="SMART" id="SM00827">
    <property type="entry name" value="PKS_AT"/>
    <property type="match status" value="1"/>
</dbReference>
<evidence type="ECO:0000256" key="6">
    <source>
        <dbReference type="SAM" id="Coils"/>
    </source>
</evidence>
<dbReference type="SUPFAM" id="SSF52151">
    <property type="entry name" value="FabD/lysophospholipase-like"/>
    <property type="match status" value="1"/>
</dbReference>
<dbReference type="SUPFAM" id="SSF51735">
    <property type="entry name" value="NAD(P)-binding Rossmann-fold domains"/>
    <property type="match status" value="1"/>
</dbReference>
<dbReference type="Pfam" id="PF21089">
    <property type="entry name" value="PKS_DH_N"/>
    <property type="match status" value="1"/>
</dbReference>
<dbReference type="InterPro" id="IPR050091">
    <property type="entry name" value="PKS_NRPS_Biosynth_Enz"/>
</dbReference>
<dbReference type="InterPro" id="IPR018201">
    <property type="entry name" value="Ketoacyl_synth_AS"/>
</dbReference>
<feature type="active site" description="Proton donor; for dehydratase activity" evidence="5">
    <location>
        <position position="1145"/>
    </location>
</feature>
<dbReference type="Gene3D" id="3.40.366.10">
    <property type="entry name" value="Malonyl-Coenzyme A Acyl Carrier Protein, domain 2"/>
    <property type="match status" value="1"/>
</dbReference>
<dbReference type="Pfam" id="PF00109">
    <property type="entry name" value="ketoacyl-synt"/>
    <property type="match status" value="1"/>
</dbReference>
<dbReference type="CDD" id="cd00833">
    <property type="entry name" value="PKS"/>
    <property type="match status" value="1"/>
</dbReference>
<name>A0ABR9D5G2_9GAMM</name>
<dbReference type="InterPro" id="IPR032821">
    <property type="entry name" value="PKS_assoc"/>
</dbReference>
<evidence type="ECO:0000256" key="4">
    <source>
        <dbReference type="ARBA" id="ARBA00022679"/>
    </source>
</evidence>
<evidence type="ECO:0000259" key="8">
    <source>
        <dbReference type="PROSITE" id="PS52019"/>
    </source>
</evidence>
<dbReference type="InterPro" id="IPR016039">
    <property type="entry name" value="Thiolase-like"/>
</dbReference>
<dbReference type="PROSITE" id="PS52019">
    <property type="entry name" value="PKS_MFAS_DH"/>
    <property type="match status" value="1"/>
</dbReference>
<dbReference type="PROSITE" id="PS52004">
    <property type="entry name" value="KS3_2"/>
    <property type="match status" value="1"/>
</dbReference>
<evidence type="ECO:0000256" key="3">
    <source>
        <dbReference type="ARBA" id="ARBA00022553"/>
    </source>
</evidence>
<proteinExistence type="predicted"/>
<dbReference type="Gene3D" id="3.10.129.120">
    <property type="match status" value="1"/>
</dbReference>
<feature type="region of interest" description="N-terminal hotdog fold" evidence="5">
    <location>
        <begin position="940"/>
        <end position="1066"/>
    </location>
</feature>
<dbReference type="InterPro" id="IPR020841">
    <property type="entry name" value="PKS_Beta-ketoAc_synthase_dom"/>
</dbReference>
<feature type="active site" description="Proton acceptor; for dehydratase activity" evidence="5">
    <location>
        <position position="972"/>
    </location>
</feature>
<evidence type="ECO:0000256" key="2">
    <source>
        <dbReference type="ARBA" id="ARBA00022450"/>
    </source>
</evidence>
<dbReference type="Pfam" id="PF02801">
    <property type="entry name" value="Ketoacyl-synt_C"/>
    <property type="match status" value="1"/>
</dbReference>
<dbReference type="InterPro" id="IPR014030">
    <property type="entry name" value="Ketoacyl_synth_N"/>
</dbReference>
<keyword evidence="2" id="KW-0596">Phosphopantetheine</keyword>
<dbReference type="Gene3D" id="3.40.47.10">
    <property type="match status" value="1"/>
</dbReference>
<dbReference type="SUPFAM" id="SSF53901">
    <property type="entry name" value="Thiolase-like"/>
    <property type="match status" value="1"/>
</dbReference>
<keyword evidence="3" id="KW-0597">Phosphoprotein</keyword>
<dbReference type="InterPro" id="IPR016036">
    <property type="entry name" value="Malonyl_transacylase_ACP-bd"/>
</dbReference>
<keyword evidence="6" id="KW-0175">Coiled coil</keyword>
<dbReference type="InterPro" id="IPR014043">
    <property type="entry name" value="Acyl_transferase_dom"/>
</dbReference>
<feature type="region of interest" description="C-terminal hotdog fold" evidence="5">
    <location>
        <begin position="1082"/>
        <end position="1229"/>
    </location>
</feature>
<dbReference type="Gene3D" id="3.40.50.720">
    <property type="entry name" value="NAD(P)-binding Rossmann-like Domain"/>
    <property type="match status" value="1"/>
</dbReference>
<dbReference type="InterPro" id="IPR049552">
    <property type="entry name" value="PKS_DH_N"/>
</dbReference>
<feature type="domain" description="Ketosynthase family 3 (KS3)" evidence="7">
    <location>
        <begin position="43"/>
        <end position="469"/>
    </location>
</feature>
<evidence type="ECO:0000256" key="5">
    <source>
        <dbReference type="PROSITE-ProRule" id="PRU01363"/>
    </source>
</evidence>
<dbReference type="InterPro" id="IPR049900">
    <property type="entry name" value="PKS_mFAS_DH"/>
</dbReference>
<dbReference type="PANTHER" id="PTHR43775:SF51">
    <property type="entry name" value="INACTIVE PHENOLPHTHIOCEROL SYNTHESIS POLYKETIDE SYNTHASE TYPE I PKS1-RELATED"/>
    <property type="match status" value="1"/>
</dbReference>
<dbReference type="PROSITE" id="PS00606">
    <property type="entry name" value="KS3_1"/>
    <property type="match status" value="1"/>
</dbReference>
<dbReference type="InterPro" id="IPR020807">
    <property type="entry name" value="PKS_DH"/>
</dbReference>
<dbReference type="InterPro" id="IPR014031">
    <property type="entry name" value="Ketoacyl_synth_C"/>
</dbReference>
<gene>
    <name evidence="9" type="ORF">IE877_19475</name>
</gene>
<accession>A0ABR9D5G2</accession>
<evidence type="ECO:0000256" key="1">
    <source>
        <dbReference type="ARBA" id="ARBA00005194"/>
    </source>
</evidence>
<dbReference type="EMBL" id="JACXSS010000001">
    <property type="protein sequence ID" value="MBD9358026.1"/>
    <property type="molecule type" value="Genomic_DNA"/>
</dbReference>
<dbReference type="InterPro" id="IPR049551">
    <property type="entry name" value="PKS_DH_C"/>
</dbReference>
<dbReference type="Pfam" id="PF16197">
    <property type="entry name" value="KAsynt_C_assoc"/>
    <property type="match status" value="1"/>
</dbReference>
<dbReference type="SMART" id="SM00825">
    <property type="entry name" value="PKS_KS"/>
    <property type="match status" value="1"/>
</dbReference>
<feature type="domain" description="PKS/mFAS DH" evidence="8">
    <location>
        <begin position="940"/>
        <end position="1229"/>
    </location>
</feature>
<feature type="coiled-coil region" evidence="6">
    <location>
        <begin position="1"/>
        <end position="43"/>
    </location>
</feature>
<dbReference type="InterPro" id="IPR036291">
    <property type="entry name" value="NAD(P)-bd_dom_sf"/>
</dbReference>
<dbReference type="Pfam" id="PF14765">
    <property type="entry name" value="PS-DH"/>
    <property type="match status" value="1"/>
</dbReference>
<dbReference type="PANTHER" id="PTHR43775">
    <property type="entry name" value="FATTY ACID SYNTHASE"/>
    <property type="match status" value="1"/>
</dbReference>
<dbReference type="SUPFAM" id="SSF55048">
    <property type="entry name" value="Probable ACP-binding domain of malonyl-CoA ACP transacylase"/>
    <property type="match status" value="1"/>
</dbReference>
<organism evidence="9 10">
    <name type="scientific">Methylomonas albis</name>
    <dbReference type="NCBI Taxonomy" id="1854563"/>
    <lineage>
        <taxon>Bacteria</taxon>
        <taxon>Pseudomonadati</taxon>
        <taxon>Pseudomonadota</taxon>
        <taxon>Gammaproteobacteria</taxon>
        <taxon>Methylococcales</taxon>
        <taxon>Methylococcaceae</taxon>
        <taxon>Methylomonas</taxon>
    </lineage>
</organism>